<keyword evidence="2" id="KW-1185">Reference proteome</keyword>
<dbReference type="EMBL" id="JAVFWL010000005">
    <property type="protein sequence ID" value="KAK6758477.1"/>
    <property type="molecule type" value="Genomic_DNA"/>
</dbReference>
<protein>
    <submittedName>
        <fullName evidence="1">Uncharacterized protein</fullName>
    </submittedName>
</protein>
<reference evidence="1 2" key="1">
    <citation type="submission" date="2023-08" db="EMBL/GenBank/DDBJ databases">
        <title>A Necator americanus chromosomal reference genome.</title>
        <authorList>
            <person name="Ilik V."/>
            <person name="Petrzelkova K.J."/>
            <person name="Pardy F."/>
            <person name="Fuh T."/>
            <person name="Niatou-Singa F.S."/>
            <person name="Gouil Q."/>
            <person name="Baker L."/>
            <person name="Ritchie M.E."/>
            <person name="Jex A.R."/>
            <person name="Gazzola D."/>
            <person name="Li H."/>
            <person name="Toshio Fujiwara R."/>
            <person name="Zhan B."/>
            <person name="Aroian R.V."/>
            <person name="Pafco B."/>
            <person name="Schwarz E.M."/>
        </authorList>
    </citation>
    <scope>NUCLEOTIDE SEQUENCE [LARGE SCALE GENOMIC DNA]</scope>
    <source>
        <strain evidence="1 2">Aroian</strain>
        <tissue evidence="1">Whole animal</tissue>
    </source>
</reference>
<proteinExistence type="predicted"/>
<evidence type="ECO:0000313" key="2">
    <source>
        <dbReference type="Proteomes" id="UP001303046"/>
    </source>
</evidence>
<sequence length="121" mass="13792">MQVDAGRRPYLTGKIKLSWLFWRTLLANVYLCSPLLYVPQNLPRKGGPEATREKGKDLITSHVNRKSSQSSSIWFSIPCWNEMGLMEESDVLKNCILTWTGNQGNAPIPSSIFFLRYPSSR</sequence>
<dbReference type="Proteomes" id="UP001303046">
    <property type="component" value="Unassembled WGS sequence"/>
</dbReference>
<organism evidence="1 2">
    <name type="scientific">Necator americanus</name>
    <name type="common">Human hookworm</name>
    <dbReference type="NCBI Taxonomy" id="51031"/>
    <lineage>
        <taxon>Eukaryota</taxon>
        <taxon>Metazoa</taxon>
        <taxon>Ecdysozoa</taxon>
        <taxon>Nematoda</taxon>
        <taxon>Chromadorea</taxon>
        <taxon>Rhabditida</taxon>
        <taxon>Rhabditina</taxon>
        <taxon>Rhabditomorpha</taxon>
        <taxon>Strongyloidea</taxon>
        <taxon>Ancylostomatidae</taxon>
        <taxon>Bunostominae</taxon>
        <taxon>Necator</taxon>
    </lineage>
</organism>
<gene>
    <name evidence="1" type="primary">Necator_chrV.g20767</name>
    <name evidence="1" type="ORF">RB195_015974</name>
</gene>
<name>A0ABR1E717_NECAM</name>
<accession>A0ABR1E717</accession>
<comment type="caution">
    <text evidence="1">The sequence shown here is derived from an EMBL/GenBank/DDBJ whole genome shotgun (WGS) entry which is preliminary data.</text>
</comment>
<evidence type="ECO:0000313" key="1">
    <source>
        <dbReference type="EMBL" id="KAK6758477.1"/>
    </source>
</evidence>